<protein>
    <submittedName>
        <fullName evidence="2">Uncharacterized protein</fullName>
    </submittedName>
</protein>
<organism evidence="2 5">
    <name type="scientific">Salinibacter ruber</name>
    <dbReference type="NCBI Taxonomy" id="146919"/>
    <lineage>
        <taxon>Bacteria</taxon>
        <taxon>Pseudomonadati</taxon>
        <taxon>Rhodothermota</taxon>
        <taxon>Rhodothermia</taxon>
        <taxon>Rhodothermales</taxon>
        <taxon>Salinibacteraceae</taxon>
        <taxon>Salinibacter</taxon>
    </lineage>
</organism>
<dbReference type="Proteomes" id="UP001155034">
    <property type="component" value="Unassembled WGS sequence"/>
</dbReference>
<evidence type="ECO:0000313" key="3">
    <source>
        <dbReference type="EMBL" id="MCS4120102.1"/>
    </source>
</evidence>
<name>A0A9X2VA13_9BACT</name>
<comment type="caution">
    <text evidence="2">The sequence shown here is derived from an EMBL/GenBank/DDBJ whole genome shotgun (WGS) entry which is preliminary data.</text>
</comment>
<evidence type="ECO:0000313" key="4">
    <source>
        <dbReference type="EMBL" id="MCS4157492.1"/>
    </source>
</evidence>
<gene>
    <name evidence="3" type="ORF">GGP45_000420</name>
    <name evidence="2" type="ORF">GGP82_000409</name>
    <name evidence="4" type="ORF">GGP99_001452</name>
</gene>
<evidence type="ECO:0000313" key="5">
    <source>
        <dbReference type="Proteomes" id="UP001155034"/>
    </source>
</evidence>
<accession>A0A9X2VA13</accession>
<evidence type="ECO:0000313" key="2">
    <source>
        <dbReference type="EMBL" id="MCS3863878.1"/>
    </source>
</evidence>
<dbReference type="AlphaFoldDB" id="A0A9X2VA13"/>
<dbReference type="EMBL" id="JANTZM010000006">
    <property type="protein sequence ID" value="MCS4157492.1"/>
    <property type="molecule type" value="Genomic_DNA"/>
</dbReference>
<sequence>MTRARDLPGEADGSATDESAFGSGVPHPVRFWPRGGDLGSSRSPFNW</sequence>
<evidence type="ECO:0000256" key="1">
    <source>
        <dbReference type="SAM" id="MobiDB-lite"/>
    </source>
</evidence>
<dbReference type="EMBL" id="JANUBL010000001">
    <property type="protein sequence ID" value="MCS4120102.1"/>
    <property type="molecule type" value="Genomic_DNA"/>
</dbReference>
<dbReference type="Proteomes" id="UP001155110">
    <property type="component" value="Unassembled WGS sequence"/>
</dbReference>
<dbReference type="Proteomes" id="UP001155144">
    <property type="component" value="Unassembled WGS sequence"/>
</dbReference>
<dbReference type="EMBL" id="JANTYZ010000001">
    <property type="protein sequence ID" value="MCS3863878.1"/>
    <property type="molecule type" value="Genomic_DNA"/>
</dbReference>
<proteinExistence type="predicted"/>
<reference evidence="2" key="1">
    <citation type="submission" date="2022-08" db="EMBL/GenBank/DDBJ databases">
        <title>Genomic Encyclopedia of Type Strains, Phase V (KMG-V): Genome sequencing to study the core and pangenomes of soil and plant-associated prokaryotes.</title>
        <authorList>
            <person name="Whitman W."/>
        </authorList>
    </citation>
    <scope>NUCLEOTIDE SEQUENCE</scope>
    <source>
        <strain evidence="2">SP2016B</strain>
        <strain evidence="4">SP3002</strain>
        <strain evidence="3">SP3026</strain>
    </source>
</reference>
<feature type="region of interest" description="Disordered" evidence="1">
    <location>
        <begin position="1"/>
        <end position="47"/>
    </location>
</feature>